<evidence type="ECO:0000259" key="1">
    <source>
        <dbReference type="Pfam" id="PF16117"/>
    </source>
</evidence>
<protein>
    <submittedName>
        <fullName evidence="2">Uncharacterized protein DUF4833</fullName>
    </submittedName>
</protein>
<gene>
    <name evidence="2" type="ORF">BXY64_0354</name>
</gene>
<feature type="domain" description="DUF4833" evidence="1">
    <location>
        <begin position="32"/>
        <end position="165"/>
    </location>
</feature>
<accession>A0A419X6K6</accession>
<organism evidence="2 3">
    <name type="scientific">Marinifilum flexuosum</name>
    <dbReference type="NCBI Taxonomy" id="1117708"/>
    <lineage>
        <taxon>Bacteria</taxon>
        <taxon>Pseudomonadati</taxon>
        <taxon>Bacteroidota</taxon>
        <taxon>Bacteroidia</taxon>
        <taxon>Marinilabiliales</taxon>
        <taxon>Marinifilaceae</taxon>
    </lineage>
</organism>
<evidence type="ECO:0000313" key="3">
    <source>
        <dbReference type="Proteomes" id="UP000284531"/>
    </source>
</evidence>
<reference evidence="2 3" key="1">
    <citation type="submission" date="2018-09" db="EMBL/GenBank/DDBJ databases">
        <title>Genomic Encyclopedia of Archaeal and Bacterial Type Strains, Phase II (KMG-II): from individual species to whole genera.</title>
        <authorList>
            <person name="Goeker M."/>
        </authorList>
    </citation>
    <scope>NUCLEOTIDE SEQUENCE [LARGE SCALE GENOMIC DNA]</scope>
    <source>
        <strain evidence="2 3">DSM 21950</strain>
    </source>
</reference>
<dbReference type="InterPro" id="IPR032269">
    <property type="entry name" value="DUF4833"/>
</dbReference>
<evidence type="ECO:0000313" key="2">
    <source>
        <dbReference type="EMBL" id="RKE03357.1"/>
    </source>
</evidence>
<sequence>MNLLLIFLSALTFCKGEVADYPVPDKKEHHLFYIQRTHNTNTVVYEANFKENGQLNEEEPILAYWILYEKNGQTEPLTRIEKSFAYGIKHKADENNSREYDIHLVSHKVLKLRLKQVAPFKAEIFFQGKNQEEASLDHIFIHANNAGLWTKVDLLEVYTHLPNSNELKKENISIN</sequence>
<comment type="caution">
    <text evidence="2">The sequence shown here is derived from an EMBL/GenBank/DDBJ whole genome shotgun (WGS) entry which is preliminary data.</text>
</comment>
<keyword evidence="3" id="KW-1185">Reference proteome</keyword>
<name>A0A419X6K6_9BACT</name>
<dbReference type="Pfam" id="PF16117">
    <property type="entry name" value="DUF4833"/>
    <property type="match status" value="1"/>
</dbReference>
<proteinExistence type="predicted"/>
<dbReference type="OrthoDB" id="9785831at2"/>
<dbReference type="EMBL" id="RAPQ01000008">
    <property type="protein sequence ID" value="RKE03357.1"/>
    <property type="molecule type" value="Genomic_DNA"/>
</dbReference>
<dbReference type="Proteomes" id="UP000284531">
    <property type="component" value="Unassembled WGS sequence"/>
</dbReference>
<dbReference type="AlphaFoldDB" id="A0A419X6K6"/>
<dbReference type="RefSeq" id="WP_147375850.1">
    <property type="nucleotide sequence ID" value="NZ_CANNFL010000008.1"/>
</dbReference>